<dbReference type="Proteomes" id="UP001286174">
    <property type="component" value="Unassembled WGS sequence"/>
</dbReference>
<dbReference type="PANTHER" id="PTHR33434:SF2">
    <property type="entry name" value="FATTY ACID-BINDING PROTEIN TM_1468"/>
    <property type="match status" value="1"/>
</dbReference>
<keyword evidence="1" id="KW-0446">Lipid-binding</keyword>
<dbReference type="InterPro" id="IPR043168">
    <property type="entry name" value="DegV_C"/>
</dbReference>
<sequence length="294" mass="33118">MRDYVIATASTCDLDRTWLDEHQVPFISYTFIIDDHSYNDDCTEKTKEFILDQMKQDKPVSTAAISVYAYEQFFEKILQQGRDIIFLDMTKALSSSFSNAVMASRDLQEKYPDRKIAVIDTNAVTLILGLLLKEAVAMHESGSDFDEVVSWIETNKNNFVGRFMVNDLKWLRRGGRLSNASAIVGSLLSIKPLIIVDDDGKLVAYNKIRGRQKCLHTLIEDVAKSMTDETSKHETALIFSGEKEDGEAFRQEFMAAYPDLHNVGLYRLGPVIMGHIGPGFLAVVIYGKGREPKA</sequence>
<dbReference type="PANTHER" id="PTHR33434">
    <property type="entry name" value="DEGV DOMAIN-CONTAINING PROTEIN DR_1986-RELATED"/>
    <property type="match status" value="1"/>
</dbReference>
<evidence type="ECO:0000313" key="3">
    <source>
        <dbReference type="Proteomes" id="UP001286174"/>
    </source>
</evidence>
<dbReference type="GO" id="GO:0008289">
    <property type="term" value="F:lipid binding"/>
    <property type="evidence" value="ECO:0007669"/>
    <property type="project" value="UniProtKB-KW"/>
</dbReference>
<dbReference type="NCBIfam" id="TIGR00762">
    <property type="entry name" value="DegV"/>
    <property type="match status" value="1"/>
</dbReference>
<dbReference type="InterPro" id="IPR050270">
    <property type="entry name" value="DegV_domain_contain"/>
</dbReference>
<dbReference type="AlphaFoldDB" id="A0AB35U3T3"/>
<dbReference type="SUPFAM" id="SSF82549">
    <property type="entry name" value="DAK1/DegV-like"/>
    <property type="match status" value="1"/>
</dbReference>
<dbReference type="RefSeq" id="WP_370595212.1">
    <property type="nucleotide sequence ID" value="NZ_JALBUR010000001.1"/>
</dbReference>
<gene>
    <name evidence="2" type="ORF">MOZ60_00150</name>
</gene>
<reference evidence="2 3" key="1">
    <citation type="submission" date="2022-03" db="EMBL/GenBank/DDBJ databases">
        <title>Novel taxa within the pig intestine.</title>
        <authorList>
            <person name="Wylensek D."/>
            <person name="Bishof K."/>
            <person name="Afrizal A."/>
            <person name="Clavel T."/>
        </authorList>
    </citation>
    <scope>NUCLEOTIDE SEQUENCE [LARGE SCALE GENOMIC DNA]</scope>
    <source>
        <strain evidence="2 3">CLA-KB-P133</strain>
    </source>
</reference>
<comment type="caution">
    <text evidence="2">The sequence shown here is derived from an EMBL/GenBank/DDBJ whole genome shotgun (WGS) entry which is preliminary data.</text>
</comment>
<dbReference type="EMBL" id="JALBUR010000001">
    <property type="protein sequence ID" value="MDX8418501.1"/>
    <property type="molecule type" value="Genomic_DNA"/>
</dbReference>
<name>A0AB35U3T3_9FIRM</name>
<evidence type="ECO:0000256" key="1">
    <source>
        <dbReference type="ARBA" id="ARBA00023121"/>
    </source>
</evidence>
<accession>A0AB35U3T3</accession>
<dbReference type="Gene3D" id="3.40.50.10170">
    <property type="match status" value="1"/>
</dbReference>
<dbReference type="Gene3D" id="3.30.1180.10">
    <property type="match status" value="1"/>
</dbReference>
<evidence type="ECO:0000313" key="2">
    <source>
        <dbReference type="EMBL" id="MDX8418501.1"/>
    </source>
</evidence>
<dbReference type="InterPro" id="IPR003797">
    <property type="entry name" value="DegV"/>
</dbReference>
<organism evidence="2 3">
    <name type="scientific">Grylomicrobium aquisgranensis</name>
    <dbReference type="NCBI Taxonomy" id="2926318"/>
    <lineage>
        <taxon>Bacteria</taxon>
        <taxon>Bacillati</taxon>
        <taxon>Bacillota</taxon>
        <taxon>Erysipelotrichia</taxon>
        <taxon>Erysipelotrichales</taxon>
        <taxon>Erysipelotrichaceae</taxon>
        <taxon>Grylomicrobium</taxon>
    </lineage>
</organism>
<dbReference type="PROSITE" id="PS51482">
    <property type="entry name" value="DEGV"/>
    <property type="match status" value="1"/>
</dbReference>
<dbReference type="Pfam" id="PF02645">
    <property type="entry name" value="DegV"/>
    <property type="match status" value="1"/>
</dbReference>
<proteinExistence type="predicted"/>
<protein>
    <submittedName>
        <fullName evidence="2">DegV family protein</fullName>
    </submittedName>
</protein>
<keyword evidence="3" id="KW-1185">Reference proteome</keyword>